<accession>A0ABQ5YF87</accession>
<feature type="transmembrane region" description="Helical" evidence="1">
    <location>
        <begin position="81"/>
        <end position="101"/>
    </location>
</feature>
<comment type="caution">
    <text evidence="2">The sequence shown here is derived from an EMBL/GenBank/DDBJ whole genome shotgun (WGS) entry which is preliminary data.</text>
</comment>
<reference evidence="3" key="1">
    <citation type="journal article" date="2019" name="Int. J. Syst. Evol. Microbiol.">
        <title>The Global Catalogue of Microorganisms (GCM) 10K type strain sequencing project: providing services to taxonomists for standard genome sequencing and annotation.</title>
        <authorList>
            <consortium name="The Broad Institute Genomics Platform"/>
            <consortium name="The Broad Institute Genome Sequencing Center for Infectious Disease"/>
            <person name="Wu L."/>
            <person name="Ma J."/>
        </authorList>
    </citation>
    <scope>NUCLEOTIDE SEQUENCE [LARGE SCALE GENOMIC DNA]</scope>
    <source>
        <strain evidence="3">NBRC 110044</strain>
    </source>
</reference>
<keyword evidence="3" id="KW-1185">Reference proteome</keyword>
<dbReference type="EMBL" id="BSOG01000001">
    <property type="protein sequence ID" value="GLR12323.1"/>
    <property type="molecule type" value="Genomic_DNA"/>
</dbReference>
<sequence>MRFRQMPLTMKLTLPICLLVCIGSIAQALLTLPALLLFMDLAPEPTDRLVLLLPVLGLLLLAMFAGFSFLRILLRHSLLVARLFLMAMFGLSAVALLLTAVSQLSGLLWGALWLALLATLFFTLPRHGPDADAG</sequence>
<feature type="transmembrane region" description="Helical" evidence="1">
    <location>
        <begin position="107"/>
        <end position="124"/>
    </location>
</feature>
<organism evidence="2 3">
    <name type="scientific">Chitinimonas prasina</name>
    <dbReference type="NCBI Taxonomy" id="1434937"/>
    <lineage>
        <taxon>Bacteria</taxon>
        <taxon>Pseudomonadati</taxon>
        <taxon>Pseudomonadota</taxon>
        <taxon>Betaproteobacteria</taxon>
        <taxon>Neisseriales</taxon>
        <taxon>Chitinibacteraceae</taxon>
        <taxon>Chitinimonas</taxon>
    </lineage>
</organism>
<proteinExistence type="predicted"/>
<dbReference type="Proteomes" id="UP001156706">
    <property type="component" value="Unassembled WGS sequence"/>
</dbReference>
<feature type="transmembrane region" description="Helical" evidence="1">
    <location>
        <begin position="52"/>
        <end position="74"/>
    </location>
</feature>
<keyword evidence="1" id="KW-1133">Transmembrane helix</keyword>
<protein>
    <submittedName>
        <fullName evidence="2">Uncharacterized protein</fullName>
    </submittedName>
</protein>
<evidence type="ECO:0000256" key="1">
    <source>
        <dbReference type="SAM" id="Phobius"/>
    </source>
</evidence>
<keyword evidence="1" id="KW-0472">Membrane</keyword>
<evidence type="ECO:0000313" key="2">
    <source>
        <dbReference type="EMBL" id="GLR12323.1"/>
    </source>
</evidence>
<keyword evidence="1" id="KW-0812">Transmembrane</keyword>
<evidence type="ECO:0000313" key="3">
    <source>
        <dbReference type="Proteomes" id="UP001156706"/>
    </source>
</evidence>
<name>A0ABQ5YF87_9NEIS</name>
<gene>
    <name evidence="2" type="ORF">GCM10007907_11130</name>
</gene>